<dbReference type="SMART" id="SM00014">
    <property type="entry name" value="acidPPc"/>
    <property type="match status" value="1"/>
</dbReference>
<name>A0A0H2SFT0_9AGAM</name>
<dbReference type="Pfam" id="PF01569">
    <property type="entry name" value="PAP2"/>
    <property type="match status" value="1"/>
</dbReference>
<evidence type="ECO:0000259" key="2">
    <source>
        <dbReference type="SMART" id="SM00014"/>
    </source>
</evidence>
<feature type="transmembrane region" description="Helical" evidence="1">
    <location>
        <begin position="138"/>
        <end position="158"/>
    </location>
</feature>
<dbReference type="STRING" id="27342.A0A0H2SFT0"/>
<proteinExistence type="predicted"/>
<sequence length="184" mass="20499">MSSRSWSSWWLRFLDKTNVTVTGLTALCILYTRSVGIAYFSLGALACSFAVKGVKRLIRQPRPDHLHPKLKKKTYGMPSTHSAAITFYATYISLAAKFLPIHPSLPPSPLTRTLPVALAIPWASSVIYSRIRLGHHTWPQVGVGCAFGAIFAGMWFRLWTSGLNEAGWDVEMWTNAVMERSLST</sequence>
<dbReference type="InterPro" id="IPR000326">
    <property type="entry name" value="PAP2/HPO"/>
</dbReference>
<accession>A0A0H2SFT0</accession>
<dbReference type="EMBL" id="KQ085882">
    <property type="protein sequence ID" value="KLO20698.1"/>
    <property type="molecule type" value="Genomic_DNA"/>
</dbReference>
<evidence type="ECO:0000313" key="3">
    <source>
        <dbReference type="EMBL" id="KLO20698.1"/>
    </source>
</evidence>
<organism evidence="3 4">
    <name type="scientific">Schizopora paradoxa</name>
    <dbReference type="NCBI Taxonomy" id="27342"/>
    <lineage>
        <taxon>Eukaryota</taxon>
        <taxon>Fungi</taxon>
        <taxon>Dikarya</taxon>
        <taxon>Basidiomycota</taxon>
        <taxon>Agaricomycotina</taxon>
        <taxon>Agaricomycetes</taxon>
        <taxon>Hymenochaetales</taxon>
        <taxon>Schizoporaceae</taxon>
        <taxon>Schizopora</taxon>
    </lineage>
</organism>
<keyword evidence="4" id="KW-1185">Reference proteome</keyword>
<dbReference type="AlphaFoldDB" id="A0A0H2SFT0"/>
<protein>
    <submittedName>
        <fullName evidence="3">PAP2-domain-containing protein</fullName>
    </submittedName>
</protein>
<feature type="transmembrane region" description="Helical" evidence="1">
    <location>
        <begin position="75"/>
        <end position="94"/>
    </location>
</feature>
<evidence type="ECO:0000313" key="4">
    <source>
        <dbReference type="Proteomes" id="UP000053477"/>
    </source>
</evidence>
<dbReference type="GO" id="GO:0042392">
    <property type="term" value="F:sphingosine-1-phosphate phosphatase activity"/>
    <property type="evidence" value="ECO:0007669"/>
    <property type="project" value="TreeGrafter"/>
</dbReference>
<dbReference type="PANTHER" id="PTHR14969:SF13">
    <property type="entry name" value="AT30094P"/>
    <property type="match status" value="1"/>
</dbReference>
<dbReference type="SUPFAM" id="SSF48317">
    <property type="entry name" value="Acid phosphatase/Vanadium-dependent haloperoxidase"/>
    <property type="match status" value="1"/>
</dbReference>
<reference evidence="3 4" key="1">
    <citation type="submission" date="2015-04" db="EMBL/GenBank/DDBJ databases">
        <title>Complete genome sequence of Schizopora paradoxa KUC8140, a cosmopolitan wood degrader in East Asia.</title>
        <authorList>
            <consortium name="DOE Joint Genome Institute"/>
            <person name="Min B."/>
            <person name="Park H."/>
            <person name="Jang Y."/>
            <person name="Kim J.-J."/>
            <person name="Kim K.H."/>
            <person name="Pangilinan J."/>
            <person name="Lipzen A."/>
            <person name="Riley R."/>
            <person name="Grigoriev I.V."/>
            <person name="Spatafora J.W."/>
            <person name="Choi I.-G."/>
        </authorList>
    </citation>
    <scope>NUCLEOTIDE SEQUENCE [LARGE SCALE GENOMIC DNA]</scope>
    <source>
        <strain evidence="3 4">KUC8140</strain>
    </source>
</reference>
<dbReference type="Gene3D" id="1.20.144.10">
    <property type="entry name" value="Phosphatidic acid phosphatase type 2/haloperoxidase"/>
    <property type="match status" value="1"/>
</dbReference>
<dbReference type="InParanoid" id="A0A0H2SFT0"/>
<dbReference type="PANTHER" id="PTHR14969">
    <property type="entry name" value="SPHINGOSINE-1-PHOSPHATE PHOSPHOHYDROLASE"/>
    <property type="match status" value="1"/>
</dbReference>
<keyword evidence="1" id="KW-1133">Transmembrane helix</keyword>
<feature type="domain" description="Phosphatidic acid phosphatase type 2/haloperoxidase" evidence="2">
    <location>
        <begin position="37"/>
        <end position="156"/>
    </location>
</feature>
<keyword evidence="1" id="KW-0472">Membrane</keyword>
<evidence type="ECO:0000256" key="1">
    <source>
        <dbReference type="SAM" id="Phobius"/>
    </source>
</evidence>
<dbReference type="InterPro" id="IPR036938">
    <property type="entry name" value="PAP2/HPO_sf"/>
</dbReference>
<gene>
    <name evidence="3" type="ORF">SCHPADRAFT_934518</name>
</gene>
<dbReference type="Proteomes" id="UP000053477">
    <property type="component" value="Unassembled WGS sequence"/>
</dbReference>
<dbReference type="OrthoDB" id="302705at2759"/>
<keyword evidence="1" id="KW-0812">Transmembrane</keyword>
<feature type="transmembrane region" description="Helical" evidence="1">
    <location>
        <begin position="37"/>
        <end position="54"/>
    </location>
</feature>